<keyword evidence="1" id="KW-0732">Signal</keyword>
<keyword evidence="3" id="KW-1185">Reference proteome</keyword>
<evidence type="ECO:0008006" key="4">
    <source>
        <dbReference type="Google" id="ProtNLM"/>
    </source>
</evidence>
<gene>
    <name evidence="2" type="ORF">KIN34_09210</name>
</gene>
<protein>
    <recommendedName>
        <fullName evidence="4">Lipoprotein</fullName>
    </recommendedName>
</protein>
<dbReference type="Proteomes" id="UP000722125">
    <property type="component" value="Unassembled WGS sequence"/>
</dbReference>
<evidence type="ECO:0000256" key="1">
    <source>
        <dbReference type="SAM" id="SignalP"/>
    </source>
</evidence>
<evidence type="ECO:0000313" key="2">
    <source>
        <dbReference type="EMBL" id="MBT0994463.1"/>
    </source>
</evidence>
<feature type="signal peptide" evidence="1">
    <location>
        <begin position="1"/>
        <end position="22"/>
    </location>
</feature>
<sequence length="244" mass="25573">MSRSRILTCAAIAGVLTVPLLAACATERPTATVGAAGAPAALSDAPSDAPSDMACGVEPVVVPISSRDDERRPSVEGLATFPAQYVADAVGEYLDGERDDPAWISTAIVDLDGDDRGDLRVFHHGDLTSGVRRVLEGAADRWDVRLEYVPTPVDLDGEAARTILDELLARVDDDVEGSPLGMLGPDDLQSGIEIEVATGALSEEDYCAVAELVDATWPGATTTFRVGQVTEVHKLPAVVPPAED</sequence>
<dbReference type="PROSITE" id="PS51257">
    <property type="entry name" value="PROKAR_LIPOPROTEIN"/>
    <property type="match status" value="1"/>
</dbReference>
<reference evidence="2 3" key="1">
    <citation type="submission" date="2021-05" db="EMBL/GenBank/DDBJ databases">
        <title>Description of Cellulomonas sp. DKR-3 sp. nov.</title>
        <authorList>
            <person name="Dahal R.H."/>
            <person name="Chaudhary D.K."/>
        </authorList>
    </citation>
    <scope>NUCLEOTIDE SEQUENCE [LARGE SCALE GENOMIC DNA]</scope>
    <source>
        <strain evidence="2 3">DKR-3</strain>
    </source>
</reference>
<dbReference type="EMBL" id="JAHBOH010000001">
    <property type="protein sequence ID" value="MBT0994463.1"/>
    <property type="molecule type" value="Genomic_DNA"/>
</dbReference>
<name>A0ABS5TZ78_9CELL</name>
<accession>A0ABS5TZ78</accession>
<feature type="chain" id="PRO_5045128702" description="Lipoprotein" evidence="1">
    <location>
        <begin position="23"/>
        <end position="244"/>
    </location>
</feature>
<proteinExistence type="predicted"/>
<dbReference type="RefSeq" id="WP_214349561.1">
    <property type="nucleotide sequence ID" value="NZ_JAHBOH010000001.1"/>
</dbReference>
<evidence type="ECO:0000313" key="3">
    <source>
        <dbReference type="Proteomes" id="UP000722125"/>
    </source>
</evidence>
<comment type="caution">
    <text evidence="2">The sequence shown here is derived from an EMBL/GenBank/DDBJ whole genome shotgun (WGS) entry which is preliminary data.</text>
</comment>
<organism evidence="2 3">
    <name type="scientific">Cellulomonas fulva</name>
    <dbReference type="NCBI Taxonomy" id="2835530"/>
    <lineage>
        <taxon>Bacteria</taxon>
        <taxon>Bacillati</taxon>
        <taxon>Actinomycetota</taxon>
        <taxon>Actinomycetes</taxon>
        <taxon>Micrococcales</taxon>
        <taxon>Cellulomonadaceae</taxon>
        <taxon>Cellulomonas</taxon>
    </lineage>
</organism>